<dbReference type="SUPFAM" id="SSF82861">
    <property type="entry name" value="Mechanosensitive channel protein MscS (YggB), transmembrane region"/>
    <property type="match status" value="1"/>
</dbReference>
<evidence type="ECO:0000256" key="6">
    <source>
        <dbReference type="ARBA" id="ARBA00023136"/>
    </source>
</evidence>
<dbReference type="PANTHER" id="PTHR30221">
    <property type="entry name" value="SMALL-CONDUCTANCE MECHANOSENSITIVE CHANNEL"/>
    <property type="match status" value="1"/>
</dbReference>
<evidence type="ECO:0000256" key="4">
    <source>
        <dbReference type="ARBA" id="ARBA00022692"/>
    </source>
</evidence>
<name>A0ABP9US18_9BACT</name>
<evidence type="ECO:0000313" key="11">
    <source>
        <dbReference type="EMBL" id="GAA5484328.1"/>
    </source>
</evidence>
<organism evidence="11 12">
    <name type="scientific">Haloferula sargassicola</name>
    <dbReference type="NCBI Taxonomy" id="490096"/>
    <lineage>
        <taxon>Bacteria</taxon>
        <taxon>Pseudomonadati</taxon>
        <taxon>Verrucomicrobiota</taxon>
        <taxon>Verrucomicrobiia</taxon>
        <taxon>Verrucomicrobiales</taxon>
        <taxon>Verrucomicrobiaceae</taxon>
        <taxon>Haloferula</taxon>
    </lineage>
</organism>
<keyword evidence="12" id="KW-1185">Reference proteome</keyword>
<evidence type="ECO:0000313" key="12">
    <source>
        <dbReference type="Proteomes" id="UP001476282"/>
    </source>
</evidence>
<sequence>MPRFPALSQLALALLLCLAPTISAQQPAPNPPAAETVATVADPGIDPDILALQLDPMTQDEIRAEIDAWMKILKAKAVEVAQAEIDLRSASEETKPGIQARLSALRKEKDALLKRFNVTLDAYEVKGGDPKTDRAYAAAVAGIKSDPKDVQSFYNDTREWLTSEDGGIHWLFAILQFVGIMVVFWILAKVIAKLTERALEKSSHLTGLLRKFIQTWTRRMILIVGLIVALGTIGVNVGAALALIGGGAFILGFALQDSLSNLAAGLMLMFNRPFDVGDAVEIAGVLGKVDSVSLVNTTILTFDNRKTIVPNKQVWGQVITNITGMTTRRVDMTFGIGYDDDMDLAEEIIRRVVSEHPLVLKDPEPNIKLRELADSSVNFICWPWSKTSDYLTVLSDVTKRVKVEFDKAGISIPFPQRDVHVYQEVPPPAETTKPPTPEG</sequence>
<dbReference type="InterPro" id="IPR006685">
    <property type="entry name" value="MscS_channel_2nd"/>
</dbReference>
<dbReference type="PANTHER" id="PTHR30221:SF1">
    <property type="entry name" value="SMALL-CONDUCTANCE MECHANOSENSITIVE CHANNEL"/>
    <property type="match status" value="1"/>
</dbReference>
<keyword evidence="6 7" id="KW-0472">Membrane</keyword>
<dbReference type="Proteomes" id="UP001476282">
    <property type="component" value="Unassembled WGS sequence"/>
</dbReference>
<evidence type="ECO:0000256" key="1">
    <source>
        <dbReference type="ARBA" id="ARBA00004651"/>
    </source>
</evidence>
<feature type="transmembrane region" description="Helical" evidence="7">
    <location>
        <begin position="168"/>
        <end position="188"/>
    </location>
</feature>
<feature type="signal peptide" evidence="8">
    <location>
        <begin position="1"/>
        <end position="24"/>
    </location>
</feature>
<dbReference type="Gene3D" id="3.30.70.100">
    <property type="match status" value="1"/>
</dbReference>
<keyword evidence="5 7" id="KW-1133">Transmembrane helix</keyword>
<dbReference type="InterPro" id="IPR010920">
    <property type="entry name" value="LSM_dom_sf"/>
</dbReference>
<feature type="transmembrane region" description="Helical" evidence="7">
    <location>
        <begin position="220"/>
        <end position="253"/>
    </location>
</feature>
<dbReference type="SUPFAM" id="SSF82689">
    <property type="entry name" value="Mechanosensitive channel protein MscS (YggB), C-terminal domain"/>
    <property type="match status" value="1"/>
</dbReference>
<proteinExistence type="inferred from homology"/>
<dbReference type="SUPFAM" id="SSF50182">
    <property type="entry name" value="Sm-like ribonucleoproteins"/>
    <property type="match status" value="1"/>
</dbReference>
<feature type="domain" description="Mechanosensitive ion channel MscS" evidence="9">
    <location>
        <begin position="257"/>
        <end position="323"/>
    </location>
</feature>
<comment type="similarity">
    <text evidence="2">Belongs to the MscS (TC 1.A.23) family.</text>
</comment>
<comment type="caution">
    <text evidence="11">The sequence shown here is derived from an EMBL/GenBank/DDBJ whole genome shotgun (WGS) entry which is preliminary data.</text>
</comment>
<keyword evidence="3" id="KW-1003">Cell membrane</keyword>
<keyword evidence="4 7" id="KW-0812">Transmembrane</keyword>
<dbReference type="Gene3D" id="1.10.287.1260">
    <property type="match status" value="1"/>
</dbReference>
<evidence type="ECO:0000256" key="3">
    <source>
        <dbReference type="ARBA" id="ARBA00022475"/>
    </source>
</evidence>
<gene>
    <name evidence="11" type="ORF">Hsar01_03572</name>
</gene>
<evidence type="ECO:0000256" key="7">
    <source>
        <dbReference type="SAM" id="Phobius"/>
    </source>
</evidence>
<dbReference type="Gene3D" id="2.30.30.60">
    <property type="match status" value="1"/>
</dbReference>
<dbReference type="InterPro" id="IPR045275">
    <property type="entry name" value="MscS_archaea/bacteria_type"/>
</dbReference>
<evidence type="ECO:0000256" key="2">
    <source>
        <dbReference type="ARBA" id="ARBA00008017"/>
    </source>
</evidence>
<dbReference type="InterPro" id="IPR011014">
    <property type="entry name" value="MscS_channel_TM-2"/>
</dbReference>
<feature type="domain" description="Mechanosensitive ion channel MscS C-terminal" evidence="10">
    <location>
        <begin position="330"/>
        <end position="412"/>
    </location>
</feature>
<dbReference type="Pfam" id="PF21082">
    <property type="entry name" value="MS_channel_3rd"/>
    <property type="match status" value="1"/>
</dbReference>
<keyword evidence="8" id="KW-0732">Signal</keyword>
<evidence type="ECO:0000256" key="5">
    <source>
        <dbReference type="ARBA" id="ARBA00022989"/>
    </source>
</evidence>
<dbReference type="InterPro" id="IPR011066">
    <property type="entry name" value="MscS_channel_C_sf"/>
</dbReference>
<reference evidence="11 12" key="1">
    <citation type="submission" date="2024-02" db="EMBL/GenBank/DDBJ databases">
        <title>Haloferula sargassicola NBRC 104335.</title>
        <authorList>
            <person name="Ichikawa N."/>
            <person name="Katano-Makiyama Y."/>
            <person name="Hidaka K."/>
        </authorList>
    </citation>
    <scope>NUCLEOTIDE SEQUENCE [LARGE SCALE GENOMIC DNA]</scope>
    <source>
        <strain evidence="11 12">NBRC 104335</strain>
    </source>
</reference>
<protein>
    <recommendedName>
        <fullName evidence="13">Small-conductance mechanosensitive channel</fullName>
    </recommendedName>
</protein>
<comment type="subcellular location">
    <subcellularLocation>
        <location evidence="1">Cell membrane</location>
        <topology evidence="1">Multi-pass membrane protein</topology>
    </subcellularLocation>
</comment>
<accession>A0ABP9US18</accession>
<dbReference type="EMBL" id="BAABRI010000024">
    <property type="protein sequence ID" value="GAA5484328.1"/>
    <property type="molecule type" value="Genomic_DNA"/>
</dbReference>
<evidence type="ECO:0008006" key="13">
    <source>
        <dbReference type="Google" id="ProtNLM"/>
    </source>
</evidence>
<dbReference type="Pfam" id="PF00924">
    <property type="entry name" value="MS_channel_2nd"/>
    <property type="match status" value="1"/>
</dbReference>
<dbReference type="InterPro" id="IPR049278">
    <property type="entry name" value="MS_channel_C"/>
</dbReference>
<evidence type="ECO:0000259" key="9">
    <source>
        <dbReference type="Pfam" id="PF00924"/>
    </source>
</evidence>
<evidence type="ECO:0000259" key="10">
    <source>
        <dbReference type="Pfam" id="PF21082"/>
    </source>
</evidence>
<dbReference type="InterPro" id="IPR023408">
    <property type="entry name" value="MscS_beta-dom_sf"/>
</dbReference>
<evidence type="ECO:0000256" key="8">
    <source>
        <dbReference type="SAM" id="SignalP"/>
    </source>
</evidence>
<dbReference type="RefSeq" id="WP_353568424.1">
    <property type="nucleotide sequence ID" value="NZ_BAABRI010000024.1"/>
</dbReference>
<feature type="chain" id="PRO_5046852778" description="Small-conductance mechanosensitive channel" evidence="8">
    <location>
        <begin position="25"/>
        <end position="439"/>
    </location>
</feature>